<evidence type="ECO:0000313" key="2">
    <source>
        <dbReference type="WBParaSite" id="ES5_v2.g16102.t1"/>
    </source>
</evidence>
<sequence>MEQIQSRRSSLESATTGAGATAEEGTENSLKLNESFYSEFSQPICGGDISMELSQISGWSAVNAKWDISLPLDLNFDDGNNSDGGNLSLCESEQRNKKN</sequence>
<organism evidence="1 2">
    <name type="scientific">Panagrolaimus sp. ES5</name>
    <dbReference type="NCBI Taxonomy" id="591445"/>
    <lineage>
        <taxon>Eukaryota</taxon>
        <taxon>Metazoa</taxon>
        <taxon>Ecdysozoa</taxon>
        <taxon>Nematoda</taxon>
        <taxon>Chromadorea</taxon>
        <taxon>Rhabditida</taxon>
        <taxon>Tylenchina</taxon>
        <taxon>Panagrolaimomorpha</taxon>
        <taxon>Panagrolaimoidea</taxon>
        <taxon>Panagrolaimidae</taxon>
        <taxon>Panagrolaimus</taxon>
    </lineage>
</organism>
<proteinExistence type="predicted"/>
<accession>A0AC34FFT5</accession>
<dbReference type="WBParaSite" id="ES5_v2.g16102.t1">
    <property type="protein sequence ID" value="ES5_v2.g16102.t1"/>
    <property type="gene ID" value="ES5_v2.g16102"/>
</dbReference>
<name>A0AC34FFT5_9BILA</name>
<evidence type="ECO:0000313" key="1">
    <source>
        <dbReference type="Proteomes" id="UP000887579"/>
    </source>
</evidence>
<protein>
    <submittedName>
        <fullName evidence="2">Uncharacterized protein</fullName>
    </submittedName>
</protein>
<dbReference type="Proteomes" id="UP000887579">
    <property type="component" value="Unplaced"/>
</dbReference>
<reference evidence="2" key="1">
    <citation type="submission" date="2022-11" db="UniProtKB">
        <authorList>
            <consortium name="WormBaseParasite"/>
        </authorList>
    </citation>
    <scope>IDENTIFICATION</scope>
</reference>